<proteinExistence type="inferred from homology"/>
<accession>A0A9J6GAL4</accession>
<dbReference type="VEuPathDB" id="VectorBase:HLOH_049496"/>
<name>A0A9J6GAL4_HAELO</name>
<dbReference type="Proteomes" id="UP000821853">
    <property type="component" value="Chromosome 3"/>
</dbReference>
<comment type="caution">
    <text evidence="7">The sequence shown here is derived from an EMBL/GenBank/DDBJ whole genome shotgun (WGS) entry which is preliminary data.</text>
</comment>
<evidence type="ECO:0000256" key="3">
    <source>
        <dbReference type="ARBA" id="ARBA00022723"/>
    </source>
</evidence>
<dbReference type="GO" id="GO:0008395">
    <property type="term" value="F:steroid hydroxylase activity"/>
    <property type="evidence" value="ECO:0007669"/>
    <property type="project" value="TreeGrafter"/>
</dbReference>
<evidence type="ECO:0000256" key="4">
    <source>
        <dbReference type="ARBA" id="ARBA00023002"/>
    </source>
</evidence>
<evidence type="ECO:0000256" key="6">
    <source>
        <dbReference type="ARBA" id="ARBA00023033"/>
    </source>
</evidence>
<dbReference type="GO" id="GO:0005506">
    <property type="term" value="F:iron ion binding"/>
    <property type="evidence" value="ECO:0007669"/>
    <property type="project" value="InterPro"/>
</dbReference>
<dbReference type="PANTHER" id="PTHR24302">
    <property type="entry name" value="CYTOCHROME P450 FAMILY 3"/>
    <property type="match status" value="1"/>
</dbReference>
<evidence type="ECO:0000256" key="5">
    <source>
        <dbReference type="ARBA" id="ARBA00023004"/>
    </source>
</evidence>
<evidence type="ECO:0000313" key="7">
    <source>
        <dbReference type="EMBL" id="KAH9371935.1"/>
    </source>
</evidence>
<keyword evidence="4" id="KW-0560">Oxidoreductase</keyword>
<reference evidence="7 8" key="1">
    <citation type="journal article" date="2020" name="Cell">
        <title>Large-Scale Comparative Analyses of Tick Genomes Elucidate Their Genetic Diversity and Vector Capacities.</title>
        <authorList>
            <consortium name="Tick Genome and Microbiome Consortium (TIGMIC)"/>
            <person name="Jia N."/>
            <person name="Wang J."/>
            <person name="Shi W."/>
            <person name="Du L."/>
            <person name="Sun Y."/>
            <person name="Zhan W."/>
            <person name="Jiang J.F."/>
            <person name="Wang Q."/>
            <person name="Zhang B."/>
            <person name="Ji P."/>
            <person name="Bell-Sakyi L."/>
            <person name="Cui X.M."/>
            <person name="Yuan T.T."/>
            <person name="Jiang B.G."/>
            <person name="Yang W.F."/>
            <person name="Lam T.T."/>
            <person name="Chang Q.C."/>
            <person name="Ding S.J."/>
            <person name="Wang X.J."/>
            <person name="Zhu J.G."/>
            <person name="Ruan X.D."/>
            <person name="Zhao L."/>
            <person name="Wei J.T."/>
            <person name="Ye R.Z."/>
            <person name="Que T.C."/>
            <person name="Du C.H."/>
            <person name="Zhou Y.H."/>
            <person name="Cheng J.X."/>
            <person name="Dai P.F."/>
            <person name="Guo W.B."/>
            <person name="Han X.H."/>
            <person name="Huang E.J."/>
            <person name="Li L.F."/>
            <person name="Wei W."/>
            <person name="Gao Y.C."/>
            <person name="Liu J.Z."/>
            <person name="Shao H.Z."/>
            <person name="Wang X."/>
            <person name="Wang C.C."/>
            <person name="Yang T.C."/>
            <person name="Huo Q.B."/>
            <person name="Li W."/>
            <person name="Chen H.Y."/>
            <person name="Chen S.E."/>
            <person name="Zhou L.G."/>
            <person name="Ni X.B."/>
            <person name="Tian J.H."/>
            <person name="Sheng Y."/>
            <person name="Liu T."/>
            <person name="Pan Y.S."/>
            <person name="Xia L.Y."/>
            <person name="Li J."/>
            <person name="Zhao F."/>
            <person name="Cao W.C."/>
        </authorList>
    </citation>
    <scope>NUCLEOTIDE SEQUENCE [LARGE SCALE GENOMIC DNA]</scope>
    <source>
        <strain evidence="7">HaeL-2018</strain>
    </source>
</reference>
<dbReference type="GO" id="GO:0020037">
    <property type="term" value="F:heme binding"/>
    <property type="evidence" value="ECO:0007669"/>
    <property type="project" value="InterPro"/>
</dbReference>
<organism evidence="7 8">
    <name type="scientific">Haemaphysalis longicornis</name>
    <name type="common">Bush tick</name>
    <dbReference type="NCBI Taxonomy" id="44386"/>
    <lineage>
        <taxon>Eukaryota</taxon>
        <taxon>Metazoa</taxon>
        <taxon>Ecdysozoa</taxon>
        <taxon>Arthropoda</taxon>
        <taxon>Chelicerata</taxon>
        <taxon>Arachnida</taxon>
        <taxon>Acari</taxon>
        <taxon>Parasitiformes</taxon>
        <taxon>Ixodida</taxon>
        <taxon>Ixodoidea</taxon>
        <taxon>Ixodidae</taxon>
        <taxon>Haemaphysalinae</taxon>
        <taxon>Haemaphysalis</taxon>
    </lineage>
</organism>
<dbReference type="GO" id="GO:0016705">
    <property type="term" value="F:oxidoreductase activity, acting on paired donors, with incorporation or reduction of molecular oxygen"/>
    <property type="evidence" value="ECO:0007669"/>
    <property type="project" value="InterPro"/>
</dbReference>
<keyword evidence="5" id="KW-0408">Iron</keyword>
<keyword evidence="2" id="KW-0349">Heme</keyword>
<evidence type="ECO:0000256" key="2">
    <source>
        <dbReference type="ARBA" id="ARBA00022617"/>
    </source>
</evidence>
<sequence length="257" mass="29160">MMTDLMHPILGKSLLLARGTNARNIRSCLSYALSSAKLKKMIAGFEEDADIFVKSLDPYAETGEEVHMLEKLEGLAMDYVARGSFGLEERFQGKPDHPFLIVARKAFRGVMKGPFHWIARQRVRGKERGGHPDTHLGSRRVCPARHMSGSNWRPISCGSVCTRTLRRTDILQNLIDAEYVESSTVEEDTPRPTGMLCLQLLLLRIFQVENTHERRNNDDCDERGSWGGSLDYEVVKKLNYLEQVVNETLRLYPPGLL</sequence>
<comment type="similarity">
    <text evidence="1">Belongs to the cytochrome P450 family.</text>
</comment>
<dbReference type="InterPro" id="IPR036396">
    <property type="entry name" value="Cyt_P450_sf"/>
</dbReference>
<gene>
    <name evidence="7" type="ORF">HPB48_021295</name>
</gene>
<dbReference type="OMA" id="FQVENTH"/>
<keyword evidence="8" id="KW-1185">Reference proteome</keyword>
<keyword evidence="6" id="KW-0503">Monooxygenase</keyword>
<evidence type="ECO:0008006" key="9">
    <source>
        <dbReference type="Google" id="ProtNLM"/>
    </source>
</evidence>
<dbReference type="SUPFAM" id="SSF48264">
    <property type="entry name" value="Cytochrome P450"/>
    <property type="match status" value="1"/>
</dbReference>
<dbReference type="AlphaFoldDB" id="A0A9J6GAL4"/>
<dbReference type="EMBL" id="JABSTR010000005">
    <property type="protein sequence ID" value="KAH9371935.1"/>
    <property type="molecule type" value="Genomic_DNA"/>
</dbReference>
<dbReference type="PANTHER" id="PTHR24302:SF15">
    <property type="entry name" value="FATTY-ACID PEROXYGENASE"/>
    <property type="match status" value="1"/>
</dbReference>
<evidence type="ECO:0000256" key="1">
    <source>
        <dbReference type="ARBA" id="ARBA00010617"/>
    </source>
</evidence>
<keyword evidence="3" id="KW-0479">Metal-binding</keyword>
<dbReference type="Gene3D" id="1.10.630.10">
    <property type="entry name" value="Cytochrome P450"/>
    <property type="match status" value="2"/>
</dbReference>
<evidence type="ECO:0000313" key="8">
    <source>
        <dbReference type="Proteomes" id="UP000821853"/>
    </source>
</evidence>
<protein>
    <recommendedName>
        <fullName evidence="9">Cytochrome P450</fullName>
    </recommendedName>
</protein>
<dbReference type="InterPro" id="IPR050705">
    <property type="entry name" value="Cytochrome_P450_3A"/>
</dbReference>